<keyword evidence="1" id="KW-0472">Membrane</keyword>
<dbReference type="AlphaFoldDB" id="A0A841RL95"/>
<dbReference type="Proteomes" id="UP000572212">
    <property type="component" value="Unassembled WGS sequence"/>
</dbReference>
<sequence>MTVNINFIKREEKNYSNYLLFGIGILLFILVIAGSFGLKLITDHQANAVQEEIQQNKVAETEAQNKQLMHQTYQNHKRHSDTIRDNQFLMHYFYTEMLALVPSEINYHEIAYMKEDIWFIQLTYEEVELIAQLMKQWEEKSYIESIEIIETMYGEPNTIALNLHVNHDGFIVEVTNEVE</sequence>
<keyword evidence="1" id="KW-0812">Transmembrane</keyword>
<evidence type="ECO:0008006" key="4">
    <source>
        <dbReference type="Google" id="ProtNLM"/>
    </source>
</evidence>
<dbReference type="RefSeq" id="WP_184244628.1">
    <property type="nucleotide sequence ID" value="NZ_BAAACU010000022.1"/>
</dbReference>
<gene>
    <name evidence="2" type="ORF">GGQ92_000722</name>
</gene>
<organism evidence="2 3">
    <name type="scientific">Gracilibacillus halotolerans</name>
    <dbReference type="NCBI Taxonomy" id="74386"/>
    <lineage>
        <taxon>Bacteria</taxon>
        <taxon>Bacillati</taxon>
        <taxon>Bacillota</taxon>
        <taxon>Bacilli</taxon>
        <taxon>Bacillales</taxon>
        <taxon>Bacillaceae</taxon>
        <taxon>Gracilibacillus</taxon>
    </lineage>
</organism>
<protein>
    <recommendedName>
        <fullName evidence="4">Tfp pilus assembly protein PilN</fullName>
    </recommendedName>
</protein>
<name>A0A841RL95_9BACI</name>
<evidence type="ECO:0000313" key="2">
    <source>
        <dbReference type="EMBL" id="MBB6511955.1"/>
    </source>
</evidence>
<evidence type="ECO:0000313" key="3">
    <source>
        <dbReference type="Proteomes" id="UP000572212"/>
    </source>
</evidence>
<evidence type="ECO:0000256" key="1">
    <source>
        <dbReference type="SAM" id="Phobius"/>
    </source>
</evidence>
<reference evidence="2 3" key="1">
    <citation type="submission" date="2020-08" db="EMBL/GenBank/DDBJ databases">
        <title>Genomic Encyclopedia of Type Strains, Phase IV (KMG-IV): sequencing the most valuable type-strain genomes for metagenomic binning, comparative biology and taxonomic classification.</title>
        <authorList>
            <person name="Goeker M."/>
        </authorList>
    </citation>
    <scope>NUCLEOTIDE SEQUENCE [LARGE SCALE GENOMIC DNA]</scope>
    <source>
        <strain evidence="2 3">DSM 11805</strain>
    </source>
</reference>
<feature type="transmembrane region" description="Helical" evidence="1">
    <location>
        <begin position="18"/>
        <end position="38"/>
    </location>
</feature>
<keyword evidence="1" id="KW-1133">Transmembrane helix</keyword>
<comment type="caution">
    <text evidence="2">The sequence shown here is derived from an EMBL/GenBank/DDBJ whole genome shotgun (WGS) entry which is preliminary data.</text>
</comment>
<proteinExistence type="predicted"/>
<keyword evidence="3" id="KW-1185">Reference proteome</keyword>
<accession>A0A841RL95</accession>
<dbReference type="EMBL" id="JACHON010000001">
    <property type="protein sequence ID" value="MBB6511955.1"/>
    <property type="molecule type" value="Genomic_DNA"/>
</dbReference>